<feature type="non-terminal residue" evidence="1">
    <location>
        <position position="169"/>
    </location>
</feature>
<gene>
    <name evidence="1" type="ORF">Goklo_020976</name>
</gene>
<name>A0A7J8UTP1_9ROSI</name>
<proteinExistence type="predicted"/>
<accession>A0A7J8UTP1</accession>
<dbReference type="Proteomes" id="UP000593573">
    <property type="component" value="Unassembled WGS sequence"/>
</dbReference>
<dbReference type="OrthoDB" id="1002423at2759"/>
<dbReference type="AlphaFoldDB" id="A0A7J8UTP1"/>
<dbReference type="EMBL" id="JABFAB010000007">
    <property type="protein sequence ID" value="MBA0653865.1"/>
    <property type="molecule type" value="Genomic_DNA"/>
</dbReference>
<evidence type="ECO:0000313" key="2">
    <source>
        <dbReference type="Proteomes" id="UP000593573"/>
    </source>
</evidence>
<dbReference type="PANTHER" id="PTHR31973">
    <property type="entry name" value="POLYPROTEIN, PUTATIVE-RELATED"/>
    <property type="match status" value="1"/>
</dbReference>
<organism evidence="1 2">
    <name type="scientific">Gossypium klotzschianum</name>
    <dbReference type="NCBI Taxonomy" id="34286"/>
    <lineage>
        <taxon>Eukaryota</taxon>
        <taxon>Viridiplantae</taxon>
        <taxon>Streptophyta</taxon>
        <taxon>Embryophyta</taxon>
        <taxon>Tracheophyta</taxon>
        <taxon>Spermatophyta</taxon>
        <taxon>Magnoliopsida</taxon>
        <taxon>eudicotyledons</taxon>
        <taxon>Gunneridae</taxon>
        <taxon>Pentapetalae</taxon>
        <taxon>rosids</taxon>
        <taxon>malvids</taxon>
        <taxon>Malvales</taxon>
        <taxon>Malvaceae</taxon>
        <taxon>Malvoideae</taxon>
        <taxon>Gossypium</taxon>
    </lineage>
</organism>
<comment type="caution">
    <text evidence="1">The sequence shown here is derived from an EMBL/GenBank/DDBJ whole genome shotgun (WGS) entry which is preliminary data.</text>
</comment>
<evidence type="ECO:0000313" key="1">
    <source>
        <dbReference type="EMBL" id="MBA0653865.1"/>
    </source>
</evidence>
<protein>
    <submittedName>
        <fullName evidence="1">Uncharacterized protein</fullName>
    </submittedName>
</protein>
<dbReference type="PANTHER" id="PTHR31973:SF187">
    <property type="entry name" value="MUTATOR TRANSPOSASE MUDRA PROTEIN"/>
    <property type="match status" value="1"/>
</dbReference>
<sequence length="169" mass="18829">MSDFDVSNSDVSVNDVSDSDVSNRIRVNLDGLNMNDIEVGELCGSDDSGRLDSVHKYDLDGQNWPQFNPDNDMSNPKLKVILETRGNLIPTMMEIIRTMIMLLIVTKKEQVEKIKGMLCPKIRKKLDVNIKDSLSCVPSHAGGDRYQVECGPSSQHVVDLIEKSCSCKN</sequence>
<reference evidence="1 2" key="1">
    <citation type="journal article" date="2019" name="Genome Biol. Evol.">
        <title>Insights into the evolution of the New World diploid cottons (Gossypium, subgenus Houzingenia) based on genome sequencing.</title>
        <authorList>
            <person name="Grover C.E."/>
            <person name="Arick M.A. 2nd"/>
            <person name="Thrash A."/>
            <person name="Conover J.L."/>
            <person name="Sanders W.S."/>
            <person name="Peterson D.G."/>
            <person name="Frelichowski J.E."/>
            <person name="Scheffler J.A."/>
            <person name="Scheffler B.E."/>
            <person name="Wendel J.F."/>
        </authorList>
    </citation>
    <scope>NUCLEOTIDE SEQUENCE [LARGE SCALE GENOMIC DNA]</scope>
    <source>
        <strain evidence="1">57</strain>
        <tissue evidence="1">Leaf</tissue>
    </source>
</reference>
<keyword evidence="2" id="KW-1185">Reference proteome</keyword>